<dbReference type="Proteomes" id="UP000240509">
    <property type="component" value="Unassembled WGS sequence"/>
</dbReference>
<dbReference type="AlphaFoldDB" id="A0A2T4U964"/>
<gene>
    <name evidence="1" type="ORF">C6Y45_02760</name>
</gene>
<organism evidence="1 2">
    <name type="scientific">Alkalicoccus saliphilus</name>
    <dbReference type="NCBI Taxonomy" id="200989"/>
    <lineage>
        <taxon>Bacteria</taxon>
        <taxon>Bacillati</taxon>
        <taxon>Bacillota</taxon>
        <taxon>Bacilli</taxon>
        <taxon>Bacillales</taxon>
        <taxon>Bacillaceae</taxon>
        <taxon>Alkalicoccus</taxon>
    </lineage>
</organism>
<dbReference type="OrthoDB" id="9790935at2"/>
<proteinExistence type="predicted"/>
<comment type="caution">
    <text evidence="1">The sequence shown here is derived from an EMBL/GenBank/DDBJ whole genome shotgun (WGS) entry which is preliminary data.</text>
</comment>
<keyword evidence="2" id="KW-1185">Reference proteome</keyword>
<evidence type="ECO:0000313" key="2">
    <source>
        <dbReference type="Proteomes" id="UP000240509"/>
    </source>
</evidence>
<evidence type="ECO:0008006" key="3">
    <source>
        <dbReference type="Google" id="ProtNLM"/>
    </source>
</evidence>
<dbReference type="EMBL" id="PZJJ01000003">
    <property type="protein sequence ID" value="PTL39920.1"/>
    <property type="molecule type" value="Genomic_DNA"/>
</dbReference>
<sequence length="71" mass="8054">MNHVIAFDVSMGKSAMVIYDRHQHCVWEGEVTHTPAGFRFLKKQIEAVTHQDGREPHLVFEATGVYSLGKD</sequence>
<reference evidence="1 2" key="1">
    <citation type="submission" date="2018-03" db="EMBL/GenBank/DDBJ databases">
        <title>Alkalicoccus saliphilus sp. nov., isolated from a mineral pool.</title>
        <authorList>
            <person name="Zhao B."/>
        </authorList>
    </citation>
    <scope>NUCLEOTIDE SEQUENCE [LARGE SCALE GENOMIC DNA]</scope>
    <source>
        <strain evidence="1 2">6AG</strain>
    </source>
</reference>
<name>A0A2T4U964_9BACI</name>
<accession>A0A2T4U964</accession>
<protein>
    <recommendedName>
        <fullName evidence="3">IS110 family transposase</fullName>
    </recommendedName>
</protein>
<dbReference type="RefSeq" id="WP_107583507.1">
    <property type="nucleotide sequence ID" value="NZ_PZJJ01000003.1"/>
</dbReference>
<evidence type="ECO:0000313" key="1">
    <source>
        <dbReference type="EMBL" id="PTL39920.1"/>
    </source>
</evidence>